<dbReference type="Proteomes" id="UP000008237">
    <property type="component" value="Unassembled WGS sequence"/>
</dbReference>
<dbReference type="GO" id="GO:0007389">
    <property type="term" value="P:pattern specification process"/>
    <property type="evidence" value="ECO:0007669"/>
    <property type="project" value="TreeGrafter"/>
</dbReference>
<proteinExistence type="predicted"/>
<reference evidence="4 5" key="1">
    <citation type="journal article" date="2010" name="Science">
        <title>Genomic comparison of the ants Camponotus floridanus and Harpegnathos saltator.</title>
        <authorList>
            <person name="Bonasio R."/>
            <person name="Zhang G."/>
            <person name="Ye C."/>
            <person name="Mutti N.S."/>
            <person name="Fang X."/>
            <person name="Qin N."/>
            <person name="Donahue G."/>
            <person name="Yang P."/>
            <person name="Li Q."/>
            <person name="Li C."/>
            <person name="Zhang P."/>
            <person name="Huang Z."/>
            <person name="Berger S.L."/>
            <person name="Reinberg D."/>
            <person name="Wang J."/>
            <person name="Liebig J."/>
        </authorList>
    </citation>
    <scope>NUCLEOTIDE SEQUENCE [LARGE SCALE GENOMIC DNA]</scope>
    <source>
        <strain evidence="4 5">R22 G/1</strain>
    </source>
</reference>
<protein>
    <submittedName>
        <fullName evidence="4">Protein cramped-like</fullName>
    </submittedName>
</protein>
<evidence type="ECO:0000256" key="1">
    <source>
        <dbReference type="ARBA" id="ARBA00023125"/>
    </source>
</evidence>
<keyword evidence="2" id="KW-0539">Nucleus</keyword>
<dbReference type="GO" id="GO:0005634">
    <property type="term" value="C:nucleus"/>
    <property type="evidence" value="ECO:0007669"/>
    <property type="project" value="TreeGrafter"/>
</dbReference>
<organism evidence="5">
    <name type="scientific">Harpegnathos saltator</name>
    <name type="common">Jerdon's jumping ant</name>
    <dbReference type="NCBI Taxonomy" id="610380"/>
    <lineage>
        <taxon>Eukaryota</taxon>
        <taxon>Metazoa</taxon>
        <taxon>Ecdysozoa</taxon>
        <taxon>Arthropoda</taxon>
        <taxon>Hexapoda</taxon>
        <taxon>Insecta</taxon>
        <taxon>Pterygota</taxon>
        <taxon>Neoptera</taxon>
        <taxon>Endopterygota</taxon>
        <taxon>Hymenoptera</taxon>
        <taxon>Apocrita</taxon>
        <taxon>Aculeata</taxon>
        <taxon>Formicoidea</taxon>
        <taxon>Formicidae</taxon>
        <taxon>Ponerinae</taxon>
        <taxon>Ponerini</taxon>
        <taxon>Harpegnathos</taxon>
    </lineage>
</organism>
<dbReference type="InParanoid" id="E2C8P4"/>
<dbReference type="STRING" id="610380.E2C8P4"/>
<dbReference type="PANTHER" id="PTHR21677:SF1">
    <property type="entry name" value="PROTEIN CRAMPED-LIKE"/>
    <property type="match status" value="1"/>
</dbReference>
<feature type="region of interest" description="Disordered" evidence="3">
    <location>
        <begin position="1"/>
        <end position="26"/>
    </location>
</feature>
<evidence type="ECO:0000313" key="4">
    <source>
        <dbReference type="EMBL" id="EFN75774.1"/>
    </source>
</evidence>
<sequence length="293" mass="34536">MEDTAKSEDIEASSAAPGSSQANQMFLDVKPSVDNKNTQVRVVRGTKKLKPDNNDPANIEKKDVKDEETTEAKVRPLKRSCELWSMEDKNTFFKALNEYGKDFDALQSYFLSQGKKRGLSDAIIKNKEQIRHFYYRTWLKISKHLKFSEDVKKTAQELYGLINYGELRRKLPRIHEKVHLRLNELVYWGSTQVRLRGKTMRIKTPTCRALRKLNQLEDWQEEIKLPSRITVELRPRNNMAWWQVQAASMNPRVRTLLPIQRRLSTLLIFLQQRWRLTKYATVSLSSYRYVEKK</sequence>
<dbReference type="OrthoDB" id="515799at2759"/>
<dbReference type="AlphaFoldDB" id="E2C8P4"/>
<evidence type="ECO:0000256" key="3">
    <source>
        <dbReference type="SAM" id="MobiDB-lite"/>
    </source>
</evidence>
<dbReference type="GO" id="GO:0003677">
    <property type="term" value="F:DNA binding"/>
    <property type="evidence" value="ECO:0007669"/>
    <property type="project" value="UniProtKB-KW"/>
</dbReference>
<name>E2C8P4_HARSA</name>
<feature type="region of interest" description="Disordered" evidence="3">
    <location>
        <begin position="46"/>
        <end position="70"/>
    </location>
</feature>
<keyword evidence="5" id="KW-1185">Reference proteome</keyword>
<evidence type="ECO:0000256" key="2">
    <source>
        <dbReference type="ARBA" id="ARBA00023242"/>
    </source>
</evidence>
<dbReference type="PANTHER" id="PTHR21677">
    <property type="entry name" value="CRAMPED PROTEIN"/>
    <property type="match status" value="1"/>
</dbReference>
<keyword evidence="1" id="KW-0238">DNA-binding</keyword>
<dbReference type="EMBL" id="GL453666">
    <property type="protein sequence ID" value="EFN75774.1"/>
    <property type="molecule type" value="Genomic_DNA"/>
</dbReference>
<accession>E2C8P4</accession>
<dbReference type="GO" id="GO:0003682">
    <property type="term" value="F:chromatin binding"/>
    <property type="evidence" value="ECO:0007669"/>
    <property type="project" value="InterPro"/>
</dbReference>
<dbReference type="InterPro" id="IPR055315">
    <property type="entry name" value="Cramped-like"/>
</dbReference>
<gene>
    <name evidence="4" type="ORF">EAI_09778</name>
</gene>
<dbReference type="Gene3D" id="1.10.10.60">
    <property type="entry name" value="Homeodomain-like"/>
    <property type="match status" value="1"/>
</dbReference>
<feature type="compositionally biased region" description="Basic and acidic residues" evidence="3">
    <location>
        <begin position="49"/>
        <end position="70"/>
    </location>
</feature>
<evidence type="ECO:0000313" key="5">
    <source>
        <dbReference type="Proteomes" id="UP000008237"/>
    </source>
</evidence>